<organism evidence="1 2">
    <name type="scientific">Aspergillus sclerotialis</name>
    <dbReference type="NCBI Taxonomy" id="2070753"/>
    <lineage>
        <taxon>Eukaryota</taxon>
        <taxon>Fungi</taxon>
        <taxon>Dikarya</taxon>
        <taxon>Ascomycota</taxon>
        <taxon>Pezizomycotina</taxon>
        <taxon>Eurotiomycetes</taxon>
        <taxon>Eurotiomycetidae</taxon>
        <taxon>Eurotiales</taxon>
        <taxon>Aspergillaceae</taxon>
        <taxon>Aspergillus</taxon>
        <taxon>Aspergillus subgen. Polypaecilum</taxon>
    </lineage>
</organism>
<proteinExistence type="predicted"/>
<reference evidence="2" key="1">
    <citation type="submission" date="2017-02" db="EMBL/GenBank/DDBJ databases">
        <authorList>
            <person name="Tafer H."/>
            <person name="Lopandic K."/>
        </authorList>
    </citation>
    <scope>NUCLEOTIDE SEQUENCE [LARGE SCALE GENOMIC DNA]</scope>
    <source>
        <strain evidence="2">CBS 366.77</strain>
    </source>
</reference>
<keyword evidence="2" id="KW-1185">Reference proteome</keyword>
<dbReference type="OrthoDB" id="3251668at2759"/>
<dbReference type="EMBL" id="MVGC01000001">
    <property type="protein sequence ID" value="RJE27638.1"/>
    <property type="molecule type" value="Genomic_DNA"/>
</dbReference>
<protein>
    <submittedName>
        <fullName evidence="1">C6 finger domain protein</fullName>
    </submittedName>
</protein>
<accession>A0A3A2ZWV8</accession>
<dbReference type="Pfam" id="PF11951">
    <property type="entry name" value="Fungal_trans_2"/>
    <property type="match status" value="1"/>
</dbReference>
<comment type="caution">
    <text evidence="1">The sequence shown here is derived from an EMBL/GenBank/DDBJ whole genome shotgun (WGS) entry which is preliminary data.</text>
</comment>
<sequence>MNGESWTIHLGGMQRILLSGGLENLRKQETPFRRHLLEVLGVMDLPTFTVGRRTPYIGIWNRYCRDAGDGQGIELVTGLPRSLLNIFSRVGLGAVEEDFWNWPGEQGDFLQCYLWEAHRLAGMLTVRRSRVFFTLGEASLQDASSGAAERDSHLPKTEVLLTKILANLDAIRRGCKDPRAGNSLIMNAINYPLFVAGQDVGAMNSHPDWKQLIRDCYCDIKREEYGVDDRLQLKVLEELWKRNDAMLNVNDLAREMNLELGLL</sequence>
<dbReference type="Proteomes" id="UP000266188">
    <property type="component" value="Unassembled WGS sequence"/>
</dbReference>
<dbReference type="InterPro" id="IPR021858">
    <property type="entry name" value="Fun_TF"/>
</dbReference>
<dbReference type="STRING" id="2070753.A0A3A2ZWV8"/>
<name>A0A3A2ZWV8_9EURO</name>
<gene>
    <name evidence="1" type="ORF">PHISCL_00063</name>
</gene>
<evidence type="ECO:0000313" key="2">
    <source>
        <dbReference type="Proteomes" id="UP000266188"/>
    </source>
</evidence>
<evidence type="ECO:0000313" key="1">
    <source>
        <dbReference type="EMBL" id="RJE27638.1"/>
    </source>
</evidence>
<dbReference type="AlphaFoldDB" id="A0A3A2ZWV8"/>